<dbReference type="InterPro" id="IPR001173">
    <property type="entry name" value="Glyco_trans_2-like"/>
</dbReference>
<reference evidence="2 3" key="1">
    <citation type="submission" date="2016-10" db="EMBL/GenBank/DDBJ databases">
        <authorList>
            <person name="de Groot N.N."/>
        </authorList>
    </citation>
    <scope>NUCLEOTIDE SEQUENCE [LARGE SCALE GENOMIC DNA]</scope>
    <source>
        <strain evidence="2 3">RK1</strain>
    </source>
</reference>
<dbReference type="CDD" id="cd00761">
    <property type="entry name" value="Glyco_tranf_GTA_type"/>
    <property type="match status" value="1"/>
</dbReference>
<protein>
    <recommendedName>
        <fullName evidence="1">Glycosyltransferase 2-like domain-containing protein</fullName>
    </recommendedName>
</protein>
<feature type="domain" description="Glycosyltransferase 2-like" evidence="1">
    <location>
        <begin position="4"/>
        <end position="108"/>
    </location>
</feature>
<keyword evidence="3" id="KW-1185">Reference proteome</keyword>
<dbReference type="EMBL" id="FOQO01000003">
    <property type="protein sequence ID" value="SFI38871.1"/>
    <property type="molecule type" value="Genomic_DNA"/>
</dbReference>
<proteinExistence type="predicted"/>
<dbReference type="STRING" id="1477437.SAMN05444682_103482"/>
<sequence length="261" mass="30432">MLAIVIPFFKIDFIEATLQSLTSQKNKNFNVYLGDDASPNDPRVLLKKFAVSVTIKYKKFEGRLGEKLLYEYWERCLGMIDHETWFMLLGDDDILSENVVDNFYKNLQIIEQEDINVVKFSSVIIDGFGKEFTSSFKFQQVESSIDLYIKKLKNESRSSLSEHIFKKSKYETCRFYPNPLVWHSDDMLILQASVFNKVFCINESIANIRVSAKSISGNQLMYNREKAEATISFHMELLENHHDRFSENRKAHIYKSNDVGI</sequence>
<gene>
    <name evidence="2" type="ORF">SAMN05444682_103482</name>
</gene>
<dbReference type="AlphaFoldDB" id="A0A1I3HT91"/>
<dbReference type="Gene3D" id="3.90.550.10">
    <property type="entry name" value="Spore Coat Polysaccharide Biosynthesis Protein SpsA, Chain A"/>
    <property type="match status" value="1"/>
</dbReference>
<evidence type="ECO:0000313" key="2">
    <source>
        <dbReference type="EMBL" id="SFI38871.1"/>
    </source>
</evidence>
<dbReference type="OrthoDB" id="9815829at2"/>
<organism evidence="2 3">
    <name type="scientific">Parapedobacter indicus</name>
    <dbReference type="NCBI Taxonomy" id="1477437"/>
    <lineage>
        <taxon>Bacteria</taxon>
        <taxon>Pseudomonadati</taxon>
        <taxon>Bacteroidota</taxon>
        <taxon>Sphingobacteriia</taxon>
        <taxon>Sphingobacteriales</taxon>
        <taxon>Sphingobacteriaceae</taxon>
        <taxon>Parapedobacter</taxon>
    </lineage>
</organism>
<accession>A0A1I3HT91</accession>
<name>A0A1I3HT91_9SPHI</name>
<evidence type="ECO:0000313" key="3">
    <source>
        <dbReference type="Proteomes" id="UP000198670"/>
    </source>
</evidence>
<dbReference type="InterPro" id="IPR029044">
    <property type="entry name" value="Nucleotide-diphossugar_trans"/>
</dbReference>
<dbReference type="Pfam" id="PF00535">
    <property type="entry name" value="Glycos_transf_2"/>
    <property type="match status" value="1"/>
</dbReference>
<dbReference type="Proteomes" id="UP000198670">
    <property type="component" value="Unassembled WGS sequence"/>
</dbReference>
<dbReference type="SUPFAM" id="SSF53448">
    <property type="entry name" value="Nucleotide-diphospho-sugar transferases"/>
    <property type="match status" value="1"/>
</dbReference>
<dbReference type="RefSeq" id="WP_090626234.1">
    <property type="nucleotide sequence ID" value="NZ_FOQO01000003.1"/>
</dbReference>
<evidence type="ECO:0000259" key="1">
    <source>
        <dbReference type="Pfam" id="PF00535"/>
    </source>
</evidence>